<dbReference type="InterPro" id="IPR006437">
    <property type="entry name" value="Phage_terminase_lsu"/>
</dbReference>
<evidence type="ECO:0000313" key="2">
    <source>
        <dbReference type="Proteomes" id="UP000260664"/>
    </source>
</evidence>
<dbReference type="EMBL" id="QSOI01000009">
    <property type="protein sequence ID" value="RGI83951.1"/>
    <property type="molecule type" value="Genomic_DNA"/>
</dbReference>
<protein>
    <submittedName>
        <fullName evidence="1">PBSX family phage terminase large subunit</fullName>
    </submittedName>
</protein>
<name>A0A3E4F542_9FIRM</name>
<dbReference type="Gene3D" id="3.40.50.300">
    <property type="entry name" value="P-loop containing nucleotide triphosphate hydrolases"/>
    <property type="match status" value="1"/>
</dbReference>
<dbReference type="Gene3D" id="3.30.420.280">
    <property type="match status" value="1"/>
</dbReference>
<gene>
    <name evidence="1" type="ORF">DXD84_08670</name>
</gene>
<accession>A0A3E4F542</accession>
<dbReference type="Pfam" id="PF03237">
    <property type="entry name" value="Terminase_6N"/>
    <property type="match status" value="1"/>
</dbReference>
<dbReference type="Proteomes" id="UP000260664">
    <property type="component" value="Unassembled WGS sequence"/>
</dbReference>
<reference evidence="1 2" key="1">
    <citation type="submission" date="2018-08" db="EMBL/GenBank/DDBJ databases">
        <title>A genome reference for cultivated species of the human gut microbiota.</title>
        <authorList>
            <person name="Zou Y."/>
            <person name="Xue W."/>
            <person name="Luo G."/>
        </authorList>
    </citation>
    <scope>NUCLEOTIDE SEQUENCE [LARGE SCALE GENOMIC DNA]</scope>
    <source>
        <strain evidence="1 2">TM09-19AC</strain>
    </source>
</reference>
<dbReference type="NCBIfam" id="TIGR01547">
    <property type="entry name" value="phage_term_2"/>
    <property type="match status" value="1"/>
</dbReference>
<proteinExistence type="predicted"/>
<evidence type="ECO:0000313" key="1">
    <source>
        <dbReference type="EMBL" id="RGI83951.1"/>
    </source>
</evidence>
<dbReference type="AlphaFoldDB" id="A0A3E4F542"/>
<dbReference type="InterPro" id="IPR027417">
    <property type="entry name" value="P-loop_NTPase"/>
</dbReference>
<organism evidence="1 2">
    <name type="scientific">Dorea formicigenerans</name>
    <dbReference type="NCBI Taxonomy" id="39486"/>
    <lineage>
        <taxon>Bacteria</taxon>
        <taxon>Bacillati</taxon>
        <taxon>Bacillota</taxon>
        <taxon>Clostridia</taxon>
        <taxon>Lachnospirales</taxon>
        <taxon>Lachnospiraceae</taxon>
        <taxon>Dorea</taxon>
    </lineage>
</organism>
<comment type="caution">
    <text evidence="1">The sequence shown here is derived from an EMBL/GenBank/DDBJ whole genome shotgun (WGS) entry which is preliminary data.</text>
</comment>
<sequence>MKWRKRKMPKVQKKPAKFKFSPFSTQQQKLMHWWRPPLVSSQCDFVVADGAIRSGKTIACIIGFLTWSQEMFTGQSFILAGKTMGALKKNVIRPMLQILEAWGWPYNYVRSGTDARIEIGTNTYYLYGANTEAAQDALQGLTAAGAYLDEAALFPKSFVDQAIGRCSVEGAKIWMNCNPAGPHHYIREEYILQAKKKKVYHLHFMMTDNLTLSPKVLERYRRAWPHGSVFYKRFILGKWVAADGLIYQQFADHTKDYLVDRKWLEDNQIAYAVIGVDFGGTKSAHSFTLTGFTKGFKQVVVLDEYYCKKRINPKQLQDDFIDFVRRAQSKYKVYEAYCDSAEQTLISGLEMTCIQEHVVIDIKNAIKGPINDRIAFYNSLIAQHRWKVMKHCTHIIAAFEEAVYDEKKKNMDVQLDDGEMNVDSLDSTEYSTESIQDEIMYIAA</sequence>